<dbReference type="AlphaFoldDB" id="A0A2Z6SFD2"/>
<evidence type="ECO:0000256" key="1">
    <source>
        <dbReference type="SAM" id="Phobius"/>
    </source>
</evidence>
<dbReference type="SUPFAM" id="SSF54695">
    <property type="entry name" value="POZ domain"/>
    <property type="match status" value="1"/>
</dbReference>
<dbReference type="PROSITE" id="PS50097">
    <property type="entry name" value="BTB"/>
    <property type="match status" value="1"/>
</dbReference>
<comment type="caution">
    <text evidence="4">The sequence shown here is derived from an EMBL/GenBank/DDBJ whole genome shotgun (WGS) entry which is preliminary data.</text>
</comment>
<evidence type="ECO:0000259" key="2">
    <source>
        <dbReference type="PROSITE" id="PS50097"/>
    </source>
</evidence>
<sequence>MSFEQSQEVINDYEKLLESDEEYNVTIHAGENENVEEIHGHSTILRIRSRYFREAFTNELTEKKDGKFIFVIPNITPQIFKIILRFIYCGKIDFEKLQGPDILKLLIAVDELKVQTLIPYINEYLIKHQRDFLQKNPIEVLEVVYQVNQRDELFSDLWNHCLEEICTKSDILFKPDEFANLNASLVELLLKRDDLYLDEIDIWESLIKWCLAQHVYISQDPMQWNNEDITTMERTIHRFIPLIRFYNISSADFITRVYPFKKILPEDLINNILVFHMASKEKLNVDIQSPRKPKRFYDSVIINKKHFAIISSWIEKQCHSYYNENDIPYIFNLLYRASRDGDTAADFHNKCDNKGATLLVIKISNSEQIVGGYNPLIWDSSNTWKSTYDSFLFSFTNKNNLQSAKVGYSNADQYSIGCDSRNGAKFGGNSDLFYNNNGMWYGYTNTTTNSYPNIGIPTNFKADDYEVFQVIECDSYIIKKRIMRIVYFVILFTIFVIYNLR</sequence>
<keyword evidence="6" id="KW-1185">Reference proteome</keyword>
<feature type="domain" description="TLDc" evidence="3">
    <location>
        <begin position="300"/>
        <end position="471"/>
    </location>
</feature>
<accession>A0A2Z6SFD2</accession>
<gene>
    <name evidence="5" type="ORF">RCL2_001209500</name>
    <name evidence="4" type="ORF">RclHR1_08210007</name>
</gene>
<reference evidence="4 6" key="1">
    <citation type="submission" date="2017-11" db="EMBL/GenBank/DDBJ databases">
        <title>The genome of Rhizophagus clarus HR1 reveals common genetic basis of auxotrophy among arbuscular mycorrhizal fungi.</title>
        <authorList>
            <person name="Kobayashi Y."/>
        </authorList>
    </citation>
    <scope>NUCLEOTIDE SEQUENCE [LARGE SCALE GENOMIC DNA]</scope>
    <source>
        <strain evidence="4 6">HR1</strain>
    </source>
</reference>
<name>A0A2Z6SFD2_9GLOM</name>
<protein>
    <submittedName>
        <fullName evidence="5">BTB/POZ domain-containing protein</fullName>
    </submittedName>
</protein>
<dbReference type="Pfam" id="PF00651">
    <property type="entry name" value="BTB"/>
    <property type="match status" value="1"/>
</dbReference>
<dbReference type="PANTHER" id="PTHR45774">
    <property type="entry name" value="BTB/POZ DOMAIN-CONTAINING"/>
    <property type="match status" value="1"/>
</dbReference>
<dbReference type="Pfam" id="PF07534">
    <property type="entry name" value="TLD"/>
    <property type="match status" value="1"/>
</dbReference>
<proteinExistence type="predicted"/>
<dbReference type="InterPro" id="IPR000210">
    <property type="entry name" value="BTB/POZ_dom"/>
</dbReference>
<keyword evidence="1" id="KW-1133">Transmembrane helix</keyword>
<dbReference type="Proteomes" id="UP000247702">
    <property type="component" value="Unassembled WGS sequence"/>
</dbReference>
<evidence type="ECO:0000313" key="6">
    <source>
        <dbReference type="Proteomes" id="UP000247702"/>
    </source>
</evidence>
<evidence type="ECO:0000313" key="4">
    <source>
        <dbReference type="EMBL" id="GBC08562.1"/>
    </source>
</evidence>
<dbReference type="EMBL" id="BLAL01000087">
    <property type="protein sequence ID" value="GES85008.1"/>
    <property type="molecule type" value="Genomic_DNA"/>
</dbReference>
<reference evidence="5" key="2">
    <citation type="submission" date="2019-10" db="EMBL/GenBank/DDBJ databases">
        <title>Conservation and host-specific expression of non-tandemly repeated heterogenous ribosome RNA gene in arbuscular mycorrhizal fungi.</title>
        <authorList>
            <person name="Maeda T."/>
            <person name="Kobayashi Y."/>
            <person name="Nakagawa T."/>
            <person name="Ezawa T."/>
            <person name="Yamaguchi K."/>
            <person name="Bino T."/>
            <person name="Nishimoto Y."/>
            <person name="Shigenobu S."/>
            <person name="Kawaguchi M."/>
        </authorList>
    </citation>
    <scope>NUCLEOTIDE SEQUENCE</scope>
    <source>
        <strain evidence="5">HR1</strain>
    </source>
</reference>
<dbReference type="CDD" id="cd18186">
    <property type="entry name" value="BTB_POZ_ZBTB_KLHL-like"/>
    <property type="match status" value="1"/>
</dbReference>
<feature type="domain" description="BTB" evidence="2">
    <location>
        <begin position="23"/>
        <end position="96"/>
    </location>
</feature>
<dbReference type="Gene3D" id="3.30.710.10">
    <property type="entry name" value="Potassium Channel Kv1.1, Chain A"/>
    <property type="match status" value="1"/>
</dbReference>
<keyword evidence="1" id="KW-0812">Transmembrane</keyword>
<dbReference type="EMBL" id="BEXD01004228">
    <property type="protein sequence ID" value="GBC08562.1"/>
    <property type="molecule type" value="Genomic_DNA"/>
</dbReference>
<organism evidence="4 6">
    <name type="scientific">Rhizophagus clarus</name>
    <dbReference type="NCBI Taxonomy" id="94130"/>
    <lineage>
        <taxon>Eukaryota</taxon>
        <taxon>Fungi</taxon>
        <taxon>Fungi incertae sedis</taxon>
        <taxon>Mucoromycota</taxon>
        <taxon>Glomeromycotina</taxon>
        <taxon>Glomeromycetes</taxon>
        <taxon>Glomerales</taxon>
        <taxon>Glomeraceae</taxon>
        <taxon>Rhizophagus</taxon>
    </lineage>
</organism>
<dbReference type="PROSITE" id="PS51886">
    <property type="entry name" value="TLDC"/>
    <property type="match status" value="1"/>
</dbReference>
<evidence type="ECO:0000313" key="5">
    <source>
        <dbReference type="EMBL" id="GES85008.1"/>
    </source>
</evidence>
<dbReference type="SMART" id="SM00225">
    <property type="entry name" value="BTB"/>
    <property type="match status" value="1"/>
</dbReference>
<keyword evidence="1" id="KW-0472">Membrane</keyword>
<dbReference type="OrthoDB" id="45365at2759"/>
<evidence type="ECO:0000259" key="3">
    <source>
        <dbReference type="PROSITE" id="PS51886"/>
    </source>
</evidence>
<feature type="transmembrane region" description="Helical" evidence="1">
    <location>
        <begin position="482"/>
        <end position="500"/>
    </location>
</feature>
<dbReference type="Proteomes" id="UP000615446">
    <property type="component" value="Unassembled WGS sequence"/>
</dbReference>
<dbReference type="InterPro" id="IPR006571">
    <property type="entry name" value="TLDc_dom"/>
</dbReference>
<dbReference type="Gene3D" id="1.25.40.420">
    <property type="match status" value="1"/>
</dbReference>
<dbReference type="InterPro" id="IPR011333">
    <property type="entry name" value="SKP1/BTB/POZ_sf"/>
</dbReference>
<dbReference type="PANTHER" id="PTHR45774:SF3">
    <property type="entry name" value="BTB (POZ) DOMAIN-CONTAINING 2B-RELATED"/>
    <property type="match status" value="1"/>
</dbReference>
<dbReference type="SMART" id="SM00584">
    <property type="entry name" value="TLDc"/>
    <property type="match status" value="1"/>
</dbReference>